<proteinExistence type="predicted"/>
<dbReference type="Proteomes" id="UP000093695">
    <property type="component" value="Chromosome"/>
</dbReference>
<reference evidence="1 2" key="1">
    <citation type="journal article" date="2015" name="Genome Announc.">
        <title>Draft Genome Sequence of Norvancomycin-Producing Strain Amycolatopsis orientalis CPCC200066.</title>
        <authorList>
            <person name="Lei X."/>
            <person name="Yuan F."/>
            <person name="Shi Y."/>
            <person name="Li X."/>
            <person name="Wang L."/>
            <person name="Hong B."/>
        </authorList>
    </citation>
    <scope>NUCLEOTIDE SEQUENCE [LARGE SCALE GENOMIC DNA]</scope>
    <source>
        <strain evidence="1 2">B-37</strain>
    </source>
</reference>
<evidence type="ECO:0000313" key="2">
    <source>
        <dbReference type="Proteomes" id="UP000093695"/>
    </source>
</evidence>
<dbReference type="RefSeq" id="WP_044851418.1">
    <property type="nucleotide sequence ID" value="NZ_CP016174.1"/>
</dbReference>
<keyword evidence="2" id="KW-1185">Reference proteome</keyword>
<evidence type="ECO:0000313" key="1">
    <source>
        <dbReference type="EMBL" id="ANN15931.1"/>
    </source>
</evidence>
<accession>A0A193BUN3</accession>
<organism evidence="1 2">
    <name type="scientific">Amycolatopsis orientalis</name>
    <name type="common">Nocardia orientalis</name>
    <dbReference type="NCBI Taxonomy" id="31958"/>
    <lineage>
        <taxon>Bacteria</taxon>
        <taxon>Bacillati</taxon>
        <taxon>Actinomycetota</taxon>
        <taxon>Actinomycetes</taxon>
        <taxon>Pseudonocardiales</taxon>
        <taxon>Pseudonocardiaceae</taxon>
        <taxon>Amycolatopsis</taxon>
    </lineage>
</organism>
<sequence length="108" mass="11253">MNHSDSLAPNKAMKYPEISSELARDRSRITCGTSAVAVAVTAIQPSCPVGNPATCTAAGSPSIAAMSDIAFPGDRVPNRTVRYTRIKTGPIAAICAYWKACACPNLSP</sequence>
<protein>
    <submittedName>
        <fullName evidence="1">Uncharacterized protein</fullName>
    </submittedName>
</protein>
<dbReference type="AlphaFoldDB" id="A0A193BUN3"/>
<gene>
    <name evidence="1" type="ORF">SD37_09940</name>
</gene>
<dbReference type="KEGG" id="aori:SD37_09940"/>
<name>A0A193BUN3_AMYOR</name>
<dbReference type="EMBL" id="CP016174">
    <property type="protein sequence ID" value="ANN15931.1"/>
    <property type="molecule type" value="Genomic_DNA"/>
</dbReference>